<accession>A0ABZ0UEZ6</accession>
<dbReference type="EMBL" id="CP136422">
    <property type="protein sequence ID" value="WPX75820.1"/>
    <property type="molecule type" value="Genomic_DNA"/>
</dbReference>
<sequence>MEEKTADYVVELRFSDEVTLKELLLELLIEKIGAPTVDNSRQWYCSERGIY</sequence>
<name>A0ABZ0UEZ6_9FIRM</name>
<proteinExistence type="predicted"/>
<organism evidence="1 2">
    <name type="scientific">Blautia producta</name>
    <dbReference type="NCBI Taxonomy" id="33035"/>
    <lineage>
        <taxon>Bacteria</taxon>
        <taxon>Bacillati</taxon>
        <taxon>Bacillota</taxon>
        <taxon>Clostridia</taxon>
        <taxon>Lachnospirales</taxon>
        <taxon>Lachnospiraceae</taxon>
        <taxon>Blautia</taxon>
    </lineage>
</organism>
<evidence type="ECO:0008006" key="3">
    <source>
        <dbReference type="Google" id="ProtNLM"/>
    </source>
</evidence>
<dbReference type="Proteomes" id="UP001325248">
    <property type="component" value="Chromosome"/>
</dbReference>
<evidence type="ECO:0000313" key="1">
    <source>
        <dbReference type="EMBL" id="WPX75820.1"/>
    </source>
</evidence>
<reference evidence="1" key="1">
    <citation type="submission" date="2023-10" db="EMBL/GenBank/DDBJ databases">
        <title>Genome sequence of Blautia coccoides DSM 935.</title>
        <authorList>
            <person name="Boeer T."/>
            <person name="Bengelsdorf F.R."/>
            <person name="Daniel R."/>
            <person name="Poehlein A."/>
        </authorList>
    </citation>
    <scope>NUCLEOTIDE SEQUENCE [LARGE SCALE GENOMIC DNA]</scope>
    <source>
        <strain evidence="1">DSM 935</strain>
    </source>
</reference>
<gene>
    <name evidence="1" type="ORF">BLCOC_41860</name>
</gene>
<keyword evidence="2" id="KW-1185">Reference proteome</keyword>
<evidence type="ECO:0000313" key="2">
    <source>
        <dbReference type="Proteomes" id="UP001325248"/>
    </source>
</evidence>
<protein>
    <recommendedName>
        <fullName evidence="3">CYTH domain-containing protein</fullName>
    </recommendedName>
</protein>